<sequence>MVQISQGDRDIGWGRLGTLTPKGESGTEITLYDVQIAEGVQFEVGGPFRVAVEDKRFEQCRPVNFRNLRPGSDYERVIFETDRKPRLG</sequence>
<evidence type="ECO:0000313" key="2">
    <source>
        <dbReference type="Proteomes" id="UP000179129"/>
    </source>
</evidence>
<dbReference type="EMBL" id="MFIX01000216">
    <property type="protein sequence ID" value="OGG01252.1"/>
    <property type="molecule type" value="Genomic_DNA"/>
</dbReference>
<dbReference type="AlphaFoldDB" id="A0A1F5YMX5"/>
<dbReference type="Proteomes" id="UP000179129">
    <property type="component" value="Unassembled WGS sequence"/>
</dbReference>
<evidence type="ECO:0000313" key="1">
    <source>
        <dbReference type="EMBL" id="OGG01252.1"/>
    </source>
</evidence>
<dbReference type="STRING" id="1817867.A3F83_14245"/>
<comment type="caution">
    <text evidence="1">The sequence shown here is derived from an EMBL/GenBank/DDBJ whole genome shotgun (WGS) entry which is preliminary data.</text>
</comment>
<proteinExistence type="predicted"/>
<name>A0A1F5YMX5_9BACT</name>
<gene>
    <name evidence="1" type="ORF">A3F83_14245</name>
</gene>
<accession>A0A1F5YMX5</accession>
<organism evidence="1 2">
    <name type="scientific">Candidatus Glassbacteria bacterium RIFCSPLOWO2_12_FULL_58_11</name>
    <dbReference type="NCBI Taxonomy" id="1817867"/>
    <lineage>
        <taxon>Bacteria</taxon>
        <taxon>Candidatus Glassiibacteriota</taxon>
    </lineage>
</organism>
<reference evidence="1 2" key="1">
    <citation type="journal article" date="2016" name="Nat. Commun.">
        <title>Thousands of microbial genomes shed light on interconnected biogeochemical processes in an aquifer system.</title>
        <authorList>
            <person name="Anantharaman K."/>
            <person name="Brown C.T."/>
            <person name="Hug L.A."/>
            <person name="Sharon I."/>
            <person name="Castelle C.J."/>
            <person name="Probst A.J."/>
            <person name="Thomas B.C."/>
            <person name="Singh A."/>
            <person name="Wilkins M.J."/>
            <person name="Karaoz U."/>
            <person name="Brodie E.L."/>
            <person name="Williams K.H."/>
            <person name="Hubbard S.S."/>
            <person name="Banfield J.F."/>
        </authorList>
    </citation>
    <scope>NUCLEOTIDE SEQUENCE [LARGE SCALE GENOMIC DNA]</scope>
</reference>
<protein>
    <submittedName>
        <fullName evidence="1">Uncharacterized protein</fullName>
    </submittedName>
</protein>